<feature type="domain" description="RNA ligase" evidence="1">
    <location>
        <begin position="197"/>
        <end position="377"/>
    </location>
</feature>
<evidence type="ECO:0000313" key="3">
    <source>
        <dbReference type="Proteomes" id="UP001172155"/>
    </source>
</evidence>
<dbReference type="Proteomes" id="UP001172155">
    <property type="component" value="Unassembled WGS sequence"/>
</dbReference>
<dbReference type="EMBL" id="JAUKUD010000004">
    <property type="protein sequence ID" value="KAK0746735.1"/>
    <property type="molecule type" value="Genomic_DNA"/>
</dbReference>
<dbReference type="AlphaFoldDB" id="A0AA40EWD3"/>
<dbReference type="Gene3D" id="3.30.470.30">
    <property type="entry name" value="DNA ligase/mRNA capping enzyme"/>
    <property type="match status" value="1"/>
</dbReference>
<comment type="caution">
    <text evidence="2">The sequence shown here is derived from an EMBL/GenBank/DDBJ whole genome shotgun (WGS) entry which is preliminary data.</text>
</comment>
<accession>A0AA40EWD3</accession>
<reference evidence="2" key="1">
    <citation type="submission" date="2023-06" db="EMBL/GenBank/DDBJ databases">
        <title>Genome-scale phylogeny and comparative genomics of the fungal order Sordariales.</title>
        <authorList>
            <consortium name="Lawrence Berkeley National Laboratory"/>
            <person name="Hensen N."/>
            <person name="Bonometti L."/>
            <person name="Westerberg I."/>
            <person name="Brannstrom I.O."/>
            <person name="Guillou S."/>
            <person name="Cros-Aarteil S."/>
            <person name="Calhoun S."/>
            <person name="Haridas S."/>
            <person name="Kuo A."/>
            <person name="Mondo S."/>
            <person name="Pangilinan J."/>
            <person name="Riley R."/>
            <person name="LaButti K."/>
            <person name="Andreopoulos B."/>
            <person name="Lipzen A."/>
            <person name="Chen C."/>
            <person name="Yanf M."/>
            <person name="Daum C."/>
            <person name="Ng V."/>
            <person name="Clum A."/>
            <person name="Steindorff A."/>
            <person name="Ohm R."/>
            <person name="Martin F."/>
            <person name="Silar P."/>
            <person name="Natvig D."/>
            <person name="Lalanne C."/>
            <person name="Gautier V."/>
            <person name="Ament-velasquez S.L."/>
            <person name="Kruys A."/>
            <person name="Hutchinson M.I."/>
            <person name="Powell A.J."/>
            <person name="Barry K."/>
            <person name="Miller A.N."/>
            <person name="Grigoriev I.V."/>
            <person name="Debuchy R."/>
            <person name="Gladieux P."/>
            <person name="Thoren M.H."/>
            <person name="Johannesson H."/>
        </authorList>
    </citation>
    <scope>NUCLEOTIDE SEQUENCE</scope>
    <source>
        <strain evidence="2">SMH3187-1</strain>
    </source>
</reference>
<keyword evidence="3" id="KW-1185">Reference proteome</keyword>
<dbReference type="InterPro" id="IPR021122">
    <property type="entry name" value="RNA_ligase_dom_REL/Rnl2"/>
</dbReference>
<proteinExistence type="predicted"/>
<dbReference type="SUPFAM" id="SSF56091">
    <property type="entry name" value="DNA ligase/mRNA capping enzyme, catalytic domain"/>
    <property type="match status" value="1"/>
</dbReference>
<organism evidence="2 3">
    <name type="scientific">Schizothecium vesticola</name>
    <dbReference type="NCBI Taxonomy" id="314040"/>
    <lineage>
        <taxon>Eukaryota</taxon>
        <taxon>Fungi</taxon>
        <taxon>Dikarya</taxon>
        <taxon>Ascomycota</taxon>
        <taxon>Pezizomycotina</taxon>
        <taxon>Sordariomycetes</taxon>
        <taxon>Sordariomycetidae</taxon>
        <taxon>Sordariales</taxon>
        <taxon>Schizotheciaceae</taxon>
        <taxon>Schizothecium</taxon>
    </lineage>
</organism>
<protein>
    <recommendedName>
        <fullName evidence="1">RNA ligase domain-containing protein</fullName>
    </recommendedName>
</protein>
<sequence>MPSEDQISPARKLVTVRPIASVTSFNSVHNIVTIDGWTVAVKKTEGFKTGEYVVYFEVDAFLPASSTLAPLFHKALGQTTGFHGQQGYRVGTRDIMNHKPPMRSAISQGLVFKLGCFPQINNDVLRRRAALKPNDDFVAIMRNFDYSAELGITKWESQTDPDTGNWPIPSFIKRTTTERVQNCPNLFIKPKYRTFVFQESVKLDGRSMTCYFVHRGCHLYPTLHSLGPSYEKNAILPNGRFGVCSKSCELSNAVPNPYWETALELRLHKIMSLAGLSIAIQGELVGWNIQGNPYNYPENKRDFFVYTVVDVETRERWHPKDVKSFADDLGLKHVEVLGYTTLPSIAKNHKGLLDRADKRGGEGLVFKCCDDNRWFKVLSNKYILKKG</sequence>
<dbReference type="Pfam" id="PF09414">
    <property type="entry name" value="RNA_ligase"/>
    <property type="match status" value="1"/>
</dbReference>
<evidence type="ECO:0000313" key="2">
    <source>
        <dbReference type="EMBL" id="KAK0746735.1"/>
    </source>
</evidence>
<dbReference type="Pfam" id="PF21189">
    <property type="entry name" value="PHA02142"/>
    <property type="match status" value="1"/>
</dbReference>
<evidence type="ECO:0000259" key="1">
    <source>
        <dbReference type="Pfam" id="PF09414"/>
    </source>
</evidence>
<name>A0AA40EWD3_9PEZI</name>
<feature type="non-terminal residue" evidence="2">
    <location>
        <position position="387"/>
    </location>
</feature>
<gene>
    <name evidence="2" type="ORF">B0T18DRAFT_324259</name>
</gene>